<dbReference type="PROSITE" id="PS52040">
    <property type="entry name" value="TOPO_IIA"/>
    <property type="match status" value="1"/>
</dbReference>
<dbReference type="NCBIfam" id="NF009397">
    <property type="entry name" value="PRK12758.1"/>
    <property type="match status" value="1"/>
</dbReference>
<dbReference type="SUPFAM" id="SSF56719">
    <property type="entry name" value="Type II DNA topoisomerase"/>
    <property type="match status" value="1"/>
</dbReference>
<dbReference type="GO" id="GO:0009330">
    <property type="term" value="C:DNA topoisomerase type II (double strand cut, ATP-hydrolyzing) complex"/>
    <property type="evidence" value="ECO:0007669"/>
    <property type="project" value="TreeGrafter"/>
</dbReference>
<feature type="active site" description="O-(5'-phospho-DNA)-tyrosine intermediate" evidence="6">
    <location>
        <position position="197"/>
    </location>
</feature>
<dbReference type="SMART" id="SM00434">
    <property type="entry name" value="TOP4c"/>
    <property type="match status" value="1"/>
</dbReference>
<feature type="compositionally biased region" description="Low complexity" evidence="7">
    <location>
        <begin position="51"/>
        <end position="67"/>
    </location>
</feature>
<keyword evidence="5 6" id="KW-0413">Isomerase</keyword>
<comment type="catalytic activity">
    <reaction evidence="1 6">
        <text>ATP-dependent breakage, passage and rejoining of double-stranded DNA.</text>
        <dbReference type="EC" id="5.6.2.2"/>
    </reaction>
</comment>
<dbReference type="InterPro" id="IPR013760">
    <property type="entry name" value="Topo_IIA-like_dom_sf"/>
</dbReference>
<evidence type="ECO:0000256" key="7">
    <source>
        <dbReference type="SAM" id="MobiDB-lite"/>
    </source>
</evidence>
<evidence type="ECO:0000313" key="10">
    <source>
        <dbReference type="Proteomes" id="UP000319374"/>
    </source>
</evidence>
<evidence type="ECO:0000256" key="4">
    <source>
        <dbReference type="ARBA" id="ARBA00023125"/>
    </source>
</evidence>
<accession>A0A4Y1X233</accession>
<dbReference type="Pfam" id="PF00521">
    <property type="entry name" value="DNA_topoisoIV"/>
    <property type="match status" value="1"/>
</dbReference>
<dbReference type="GO" id="GO:0006265">
    <property type="term" value="P:DNA topological change"/>
    <property type="evidence" value="ECO:0007669"/>
    <property type="project" value="UniProtKB-UniRule"/>
</dbReference>
<dbReference type="GO" id="GO:0005524">
    <property type="term" value="F:ATP binding"/>
    <property type="evidence" value="ECO:0007669"/>
    <property type="project" value="InterPro"/>
</dbReference>
<evidence type="ECO:0000256" key="2">
    <source>
        <dbReference type="ARBA" id="ARBA00008263"/>
    </source>
</evidence>
<feature type="domain" description="Topo IIA-type catalytic" evidence="8">
    <location>
        <begin position="116"/>
        <end position="566"/>
    </location>
</feature>
<evidence type="ECO:0000259" key="8">
    <source>
        <dbReference type="PROSITE" id="PS52040"/>
    </source>
</evidence>
<evidence type="ECO:0000256" key="3">
    <source>
        <dbReference type="ARBA" id="ARBA00023029"/>
    </source>
</evidence>
<evidence type="ECO:0000313" key="9">
    <source>
        <dbReference type="EMBL" id="BBL07351.1"/>
    </source>
</evidence>
<dbReference type="InterPro" id="IPR013758">
    <property type="entry name" value="Topo_IIA_A/C_ab"/>
</dbReference>
<evidence type="ECO:0000256" key="1">
    <source>
        <dbReference type="ARBA" id="ARBA00000185"/>
    </source>
</evidence>
<feature type="compositionally biased region" description="Acidic residues" evidence="7">
    <location>
        <begin position="903"/>
        <end position="918"/>
    </location>
</feature>
<feature type="compositionally biased region" description="Gly residues" evidence="7">
    <location>
        <begin position="948"/>
        <end position="961"/>
    </location>
</feature>
<dbReference type="Gene3D" id="1.10.268.10">
    <property type="entry name" value="Topoisomerase, domain 3"/>
    <property type="match status" value="1"/>
</dbReference>
<dbReference type="InterPro" id="IPR002205">
    <property type="entry name" value="Topo_IIA_dom_A"/>
</dbReference>
<keyword evidence="3 6" id="KW-0799">Topoisomerase</keyword>
<dbReference type="NCBIfam" id="NF007209">
    <property type="entry name" value="PRK09631.1"/>
    <property type="match status" value="1"/>
</dbReference>
<dbReference type="GO" id="GO:0005737">
    <property type="term" value="C:cytoplasm"/>
    <property type="evidence" value="ECO:0007669"/>
    <property type="project" value="TreeGrafter"/>
</dbReference>
<gene>
    <name evidence="9" type="ORF">A5CPEGH6_19890</name>
</gene>
<evidence type="ECO:0000256" key="5">
    <source>
        <dbReference type="ARBA" id="ARBA00023235"/>
    </source>
</evidence>
<feature type="compositionally biased region" description="Low complexity" evidence="7">
    <location>
        <begin position="927"/>
        <end position="947"/>
    </location>
</feature>
<feature type="region of interest" description="Disordered" evidence="7">
    <location>
        <begin position="1"/>
        <end position="87"/>
    </location>
</feature>
<organism evidence="9 10">
    <name type="scientific">Alistipes dispar</name>
    <dbReference type="NCBI Taxonomy" id="2585119"/>
    <lineage>
        <taxon>Bacteria</taxon>
        <taxon>Pseudomonadati</taxon>
        <taxon>Bacteroidota</taxon>
        <taxon>Bacteroidia</taxon>
        <taxon>Bacteroidales</taxon>
        <taxon>Rikenellaceae</taxon>
        <taxon>Alistipes</taxon>
    </lineage>
</organism>
<name>A0A4Y1X233_9BACT</name>
<feature type="region of interest" description="Disordered" evidence="7">
    <location>
        <begin position="900"/>
        <end position="1008"/>
    </location>
</feature>
<keyword evidence="4 6" id="KW-0238">DNA-binding</keyword>
<dbReference type="EMBL" id="AP019736">
    <property type="protein sequence ID" value="BBL07351.1"/>
    <property type="molecule type" value="Genomic_DNA"/>
</dbReference>
<sequence>MAENDKDTRSPLSGDAPDMPGTPGADMPAGTFAASGTPAAPGKGSELSGDSAAPASSGASGSAAAPAETGEENAAAPTRPGRFGRLTQDEGVRKLTGMYRNWFLDYASYVILERAVPHVEDGLKPVQRRILHAMKTVDDGRYNKVAGIVGETMKYHPHGDASIKDALVQLGQKDLLIDCQGNWGNILTGDEAAAGRYIEARLSKFALDVVFNRKTTEWMRSYDGRNDEPVTLPIKFPLLLAQGSDGIAVGLASKILPHNFVELINAAIAHLEGRDFQLYPDFPTGGMADVSRYNDGLRGGAVKVRAKISKIDKRTLAITEIPYTTTTESIKESIIKANDKGKIKIRKVDDNTADKVEIVIQVAPDESSDKTIDALYAFTDCEVSIAPNACVIWDEKPHFLGVKEILRRSAEHTKYLLGRELEIRLGELQEAWHAASLERIFIEHRLYQLIEGCKTREEAYAAVDKGLEPFKKQLRREVTTEDVQKLTELKFIRISRYDTEKADNEIRQIEEDIRSTQYHLAHLTEYAVAWYERIRDKYGKGRERRTELREFDSIEATKVAVTNARLYVDRAEGFFGIGKSMKDAEPVCDCSDIDDVIVFTKEGRYVITKVSDKAFFQKGIYYIGVFKRNDERTIYNVLYRDGKNGPLMMKRCAIKGVTRDKEYDITKGTPKSEILYMSVNPNGEAEVLKVYFKPRPRLKKVIVDLDFSTLAIKGRQSQGNLFSRYGIHKIVLKERGASTLGGLNVWFDEDVRRLNSDGRGKWLGEFKGDDKLIVWTSKNQYYITGYDLGQHFPDETVRVDRYDPDRIYSLCYYDRGQRYYYMKRFTAETSDRLQAFLDEDADFVCVTDCRGAQLEIAYKGAHATRPADLVDVDEFVGVKSHRAKGKRLTTYDVAALRFVEPELPPEPDGEEVPSDGDPDGAFGGGNPAAAADGGAVGSEDAGNAGNASGNGGHAGCDGHAGNGAVPGNPEGPAGNVPGAAGRDAVSRTGKPAAAKPVAATHGLPQSGTVAGGVEFEIERAKGDADEVIDPEQLNLF</sequence>
<dbReference type="PANTHER" id="PTHR43493:SF5">
    <property type="entry name" value="DNA GYRASE SUBUNIT A, CHLOROPLASTIC_MITOCHONDRIAL"/>
    <property type="match status" value="1"/>
</dbReference>
<evidence type="ECO:0000256" key="6">
    <source>
        <dbReference type="PROSITE-ProRule" id="PRU01384"/>
    </source>
</evidence>
<dbReference type="PANTHER" id="PTHR43493">
    <property type="entry name" value="DNA GYRASE/TOPOISOMERASE SUBUNIT A"/>
    <property type="match status" value="1"/>
</dbReference>
<dbReference type="GO" id="GO:0003677">
    <property type="term" value="F:DNA binding"/>
    <property type="evidence" value="ECO:0007669"/>
    <property type="project" value="UniProtKB-UniRule"/>
</dbReference>
<dbReference type="InterPro" id="IPR013757">
    <property type="entry name" value="Topo_IIA_A_a_sf"/>
</dbReference>
<dbReference type="Gene3D" id="3.90.199.10">
    <property type="entry name" value="Topoisomerase II, domain 5"/>
    <property type="match status" value="1"/>
</dbReference>
<dbReference type="GO" id="GO:0003918">
    <property type="term" value="F:DNA topoisomerase type II (double strand cut, ATP-hydrolyzing) activity"/>
    <property type="evidence" value="ECO:0007669"/>
    <property type="project" value="UniProtKB-EC"/>
</dbReference>
<protein>
    <submittedName>
        <fullName evidence="9">DNA topoisomerase IV subunit A</fullName>
    </submittedName>
</protein>
<dbReference type="Proteomes" id="UP000319374">
    <property type="component" value="Chromosome"/>
</dbReference>
<dbReference type="KEGG" id="ada:A5CPEGH6_19890"/>
<dbReference type="AlphaFoldDB" id="A0A4Y1X233"/>
<dbReference type="Gene3D" id="3.30.1360.40">
    <property type="match status" value="1"/>
</dbReference>
<comment type="similarity">
    <text evidence="2">Belongs to the type II topoisomerase GyrA/ParC subunit family.</text>
</comment>
<proteinExistence type="inferred from homology"/>
<dbReference type="InterPro" id="IPR050220">
    <property type="entry name" value="Type_II_DNA_Topoisomerases"/>
</dbReference>
<keyword evidence="10" id="KW-1185">Reference proteome</keyword>
<reference evidence="10" key="1">
    <citation type="submission" date="2019-06" db="EMBL/GenBank/DDBJ databases">
        <title>Alistipes onderdonkii subsp. vulgaris subsp. nov., Alistipes dispar sp. nov. and Alistipes communis sp. nov., isolated from human faeces, and creation of Alistipes onderdonkii subsp. onderdonkii subsp. nov.</title>
        <authorList>
            <person name="Sakamoto M."/>
            <person name="Ikeyama N."/>
            <person name="Ogata Y."/>
            <person name="Suda W."/>
            <person name="Iino T."/>
            <person name="Hattori M."/>
            <person name="Ohkuma M."/>
        </authorList>
    </citation>
    <scope>NUCLEOTIDE SEQUENCE [LARGE SCALE GENOMIC DNA]</scope>
    <source>
        <strain evidence="10">5CPEGH6</strain>
    </source>
</reference>